<evidence type="ECO:0000313" key="4">
    <source>
        <dbReference type="Proteomes" id="UP000010119"/>
    </source>
</evidence>
<name>D7UY54_LISGR</name>
<evidence type="ECO:0000259" key="2">
    <source>
        <dbReference type="Pfam" id="PF21378"/>
    </source>
</evidence>
<dbReference type="Pfam" id="PF01408">
    <property type="entry name" value="GFO_IDH_MocA"/>
    <property type="match status" value="1"/>
</dbReference>
<dbReference type="AlphaFoldDB" id="D7UY54"/>
<comment type="caution">
    <text evidence="3">The sequence shown here is derived from an EMBL/GenBank/DDBJ whole genome shotgun (WGS) entry which is preliminary data.</text>
</comment>
<organism evidence="3 4">
    <name type="scientific">Listeria grayi DSM 20601</name>
    <dbReference type="NCBI Taxonomy" id="525367"/>
    <lineage>
        <taxon>Bacteria</taxon>
        <taxon>Bacillati</taxon>
        <taxon>Bacillota</taxon>
        <taxon>Bacilli</taxon>
        <taxon>Bacillales</taxon>
        <taxon>Listeriaceae</taxon>
        <taxon>Listeria</taxon>
    </lineage>
</organism>
<dbReference type="eggNOG" id="COG0673">
    <property type="taxonomic scope" value="Bacteria"/>
</dbReference>
<dbReference type="SUPFAM" id="SSF55347">
    <property type="entry name" value="Glyceraldehyde-3-phosphate dehydrogenase-like, C-terminal domain"/>
    <property type="match status" value="1"/>
</dbReference>
<dbReference type="Proteomes" id="UP000010119">
    <property type="component" value="Unassembled WGS sequence"/>
</dbReference>
<dbReference type="PANTHER" id="PTHR43708">
    <property type="entry name" value="CONSERVED EXPRESSED OXIDOREDUCTASE (EUROFUNG)"/>
    <property type="match status" value="1"/>
</dbReference>
<sequence>MKKKGWRSTSWSLAFIMEGSQMFRLGIIGLGSIAQKAYLPVIAGRNDVEVHLYTRNEVKRKELLAKYRFATEHDSVKSLIDSEVEAVFVHSATVSHPEIVRELMEASVPTYVDKPLADNYQQARELTELASKKGVALITGFNRRFAPFYQALKETADVNMITMQKNRANQPAEARNFIFDDFIHVVDTVLFHLAEPIERFHAIPQWEAEKLASITVQFQTKNKVATASMNRNSGVAEEELTVISKTGKQTVQNLDVKKHKVGIEQTTSRFPDWDTTLYKRGFESIITAFIEQVKTGEEPIIPMKEALATHEWCEKILESIQS</sequence>
<keyword evidence="4" id="KW-1185">Reference proteome</keyword>
<dbReference type="SUPFAM" id="SSF51735">
    <property type="entry name" value="NAD(P)-binding Rossmann-fold domains"/>
    <property type="match status" value="1"/>
</dbReference>
<reference evidence="3" key="1">
    <citation type="submission" date="2010-06" db="EMBL/GenBank/DDBJ databases">
        <authorList>
            <person name="Muzny D."/>
            <person name="Qin X."/>
            <person name="Buhay C."/>
            <person name="Dugan-Rocha S."/>
            <person name="Ding Y."/>
            <person name="Chen G."/>
            <person name="Hawes A."/>
            <person name="Holder M."/>
            <person name="Jhangiani S."/>
            <person name="Johnson A."/>
            <person name="Khan Z."/>
            <person name="Li Z."/>
            <person name="Liu W."/>
            <person name="Liu X."/>
            <person name="Perez L."/>
            <person name="Shen H."/>
            <person name="Wang Q."/>
            <person name="Watt J."/>
            <person name="Xi L."/>
            <person name="Xin Y."/>
            <person name="Zhou J."/>
            <person name="Deng J."/>
            <person name="Jiang H."/>
            <person name="Liu Y."/>
            <person name="Qu J."/>
            <person name="Song X.-Z."/>
            <person name="Zhang L."/>
            <person name="Villasana D."/>
            <person name="Johnson A."/>
            <person name="Liu J."/>
            <person name="Liyanage D."/>
            <person name="Lorensuhewa L."/>
            <person name="Robinson T."/>
            <person name="Song A."/>
            <person name="Song B.-B."/>
            <person name="Dinh H."/>
            <person name="Thornton R."/>
            <person name="Coyle M."/>
            <person name="Francisco L."/>
            <person name="Jackson L."/>
            <person name="Javaid M."/>
            <person name="Korchina V."/>
            <person name="Kovar C."/>
            <person name="Mata R."/>
            <person name="Mathew T."/>
            <person name="Ngo R."/>
            <person name="Nguyen L."/>
            <person name="Nguyen N."/>
            <person name="Okwuonu G."/>
            <person name="Ongeri F."/>
            <person name="Pham C."/>
            <person name="Simmons D."/>
            <person name="Wilczek-Boney K."/>
            <person name="Hale W."/>
            <person name="Jakkamsetti A."/>
            <person name="Pham P."/>
            <person name="Ruth R."/>
            <person name="San Lucas F."/>
            <person name="Warren J."/>
            <person name="Zhang J."/>
            <person name="Zhao Z."/>
            <person name="Zhou C."/>
            <person name="Zhu D."/>
            <person name="Lee S."/>
            <person name="Bess C."/>
            <person name="Blankenburg K."/>
            <person name="Forbes L."/>
            <person name="Fu Q."/>
            <person name="Gubbala S."/>
            <person name="Hirani K."/>
            <person name="Jayaseelan J.C."/>
            <person name="Lara F."/>
            <person name="Munidasa M."/>
            <person name="Palculict T."/>
            <person name="Patil S."/>
            <person name="Pu L.-L."/>
            <person name="Saada N."/>
            <person name="Tang L."/>
            <person name="Weissenberger G."/>
            <person name="Zhu Y."/>
            <person name="Hemphill L."/>
            <person name="Shang Y."/>
            <person name="Youmans B."/>
            <person name="Ayvaz T."/>
            <person name="Ross M."/>
            <person name="Santibanez J."/>
            <person name="Aqrawi P."/>
            <person name="Gross S."/>
            <person name="Joshi V."/>
            <person name="Fowler G."/>
            <person name="Nazareth L."/>
            <person name="Reid J."/>
            <person name="Worley K."/>
            <person name="Petrosino J."/>
            <person name="Highlander S."/>
            <person name="Gibbs R."/>
        </authorList>
    </citation>
    <scope>NUCLEOTIDE SEQUENCE [LARGE SCALE GENOMIC DNA]</scope>
    <source>
        <strain evidence="3">DSM 20601</strain>
    </source>
</reference>
<accession>D7UY54</accession>
<dbReference type="Gene3D" id="3.40.50.720">
    <property type="entry name" value="NAD(P)-binding Rossmann-like Domain"/>
    <property type="match status" value="1"/>
</dbReference>
<dbReference type="HOGENOM" id="CLU_023194_23_0_9"/>
<feature type="domain" description="YceM-like C-terminal" evidence="2">
    <location>
        <begin position="147"/>
        <end position="257"/>
    </location>
</feature>
<dbReference type="EMBL" id="ACCR02000003">
    <property type="protein sequence ID" value="EFI84612.1"/>
    <property type="molecule type" value="Genomic_DNA"/>
</dbReference>
<dbReference type="Pfam" id="PF21378">
    <property type="entry name" value="YceM-like_C"/>
    <property type="match status" value="1"/>
</dbReference>
<dbReference type="Gene3D" id="3.30.360.10">
    <property type="entry name" value="Dihydrodipicolinate Reductase, domain 2"/>
    <property type="match status" value="1"/>
</dbReference>
<dbReference type="GO" id="GO:0000166">
    <property type="term" value="F:nucleotide binding"/>
    <property type="evidence" value="ECO:0007669"/>
    <property type="project" value="InterPro"/>
</dbReference>
<protein>
    <submittedName>
        <fullName evidence="3">Oxidoreductase, NAD-binding domain protein</fullName>
    </submittedName>
</protein>
<gene>
    <name evidence="3" type="ORF">HMPREF0556_11165</name>
</gene>
<dbReference type="InterPro" id="IPR000683">
    <property type="entry name" value="Gfo/Idh/MocA-like_OxRdtase_N"/>
</dbReference>
<evidence type="ECO:0000259" key="1">
    <source>
        <dbReference type="Pfam" id="PF01408"/>
    </source>
</evidence>
<proteinExistence type="predicted"/>
<dbReference type="PANTHER" id="PTHR43708:SF4">
    <property type="entry name" value="OXIDOREDUCTASE YCEM-RELATED"/>
    <property type="match status" value="1"/>
</dbReference>
<evidence type="ECO:0000313" key="3">
    <source>
        <dbReference type="EMBL" id="EFI84612.1"/>
    </source>
</evidence>
<dbReference type="InterPro" id="IPR036291">
    <property type="entry name" value="NAD(P)-bd_dom_sf"/>
</dbReference>
<dbReference type="STRING" id="525367.HMPREF0556_11165"/>
<feature type="domain" description="Gfo/Idh/MocA-like oxidoreductase N-terminal" evidence="1">
    <location>
        <begin position="23"/>
        <end position="141"/>
    </location>
</feature>
<dbReference type="InterPro" id="IPR051317">
    <property type="entry name" value="Gfo/Idh/MocA_oxidoreduct"/>
</dbReference>
<dbReference type="InterPro" id="IPR048477">
    <property type="entry name" value="YceM-like_C"/>
</dbReference>